<evidence type="ECO:0000313" key="5">
    <source>
        <dbReference type="EMBL" id="KIC71232.1"/>
    </source>
</evidence>
<dbReference type="InterPro" id="IPR011650">
    <property type="entry name" value="Peptidase_M20_dimer"/>
</dbReference>
<dbReference type="EC" id="3.4.13.-" evidence="5"/>
<dbReference type="AlphaFoldDB" id="A0A0C1JVD8"/>
<sequence>MRSLLCEANLKRGNMGPSLPSCLAEIKYLIEQNREEWLKEYYTFLSFPSISSETHFQVSLLNCANWVVDYLKTLGFEVELWPTEQDGPPVIYATHLKAGADKPTLLIYNHYDVQPADPLNEWKTDPFQPSLRDGSVYARGAQDNKGQCFYVLQALKFYLKQYSRLPINIKLCIEGEEEIGSAGLSRLLPTKAEALKADYLAVVDLGLRDSQVPAVTLGIRGILTMDVEVQGSDNDLHSGSHGGIAINPIHALVAMLASLRDASGKITVNGFYDDVEEMSLEERSSVSFYFDLADYQKLTGAYPGGGEKDKTALERAWARPTLEINGINGGYTGKGFKTVIPAKASAKISCRLVSQQDPKKIGRLIEHHLNEAAPQGIQVRITIHQGQGRAIRVSPKSQLVASFSEAFQEVFGVPCEFIFEGASIPIVPELGMACGGEVILIGLGLTTDLIHAPNEHFGLDRLEKGILIIARAIELLAQHPKDKRLEKCSKSLSL</sequence>
<evidence type="ECO:0000256" key="3">
    <source>
        <dbReference type="ARBA" id="ARBA00022801"/>
    </source>
</evidence>
<name>A0A0C1JVD8_9BACT</name>
<evidence type="ECO:0000259" key="4">
    <source>
        <dbReference type="Pfam" id="PF07687"/>
    </source>
</evidence>
<dbReference type="Pfam" id="PF01546">
    <property type="entry name" value="Peptidase_M20"/>
    <property type="match status" value="1"/>
</dbReference>
<dbReference type="NCBIfam" id="NF006053">
    <property type="entry name" value="PRK08201.1"/>
    <property type="match status" value="1"/>
</dbReference>
<dbReference type="NCBIfam" id="NF006579">
    <property type="entry name" value="PRK09104.1"/>
    <property type="match status" value="1"/>
</dbReference>
<keyword evidence="1" id="KW-0645">Protease</keyword>
<evidence type="ECO:0000313" key="6">
    <source>
        <dbReference type="Proteomes" id="UP000031465"/>
    </source>
</evidence>
<dbReference type="SUPFAM" id="SSF55031">
    <property type="entry name" value="Bacterial exopeptidase dimerisation domain"/>
    <property type="match status" value="1"/>
</dbReference>
<dbReference type="GO" id="GO:0016805">
    <property type="term" value="F:dipeptidase activity"/>
    <property type="evidence" value="ECO:0007669"/>
    <property type="project" value="UniProtKB-KW"/>
</dbReference>
<reference evidence="5 6" key="1">
    <citation type="journal article" date="2014" name="Mol. Biol. Evol.">
        <title>Massive expansion of Ubiquitination-related gene families within the Chlamydiae.</title>
        <authorList>
            <person name="Domman D."/>
            <person name="Collingro A."/>
            <person name="Lagkouvardos I."/>
            <person name="Gehre L."/>
            <person name="Weinmaier T."/>
            <person name="Rattei T."/>
            <person name="Subtil A."/>
            <person name="Horn M."/>
        </authorList>
    </citation>
    <scope>NUCLEOTIDE SEQUENCE [LARGE SCALE GENOMIC DNA]</scope>
    <source>
        <strain evidence="5 6">EI2</strain>
    </source>
</reference>
<organism evidence="5 6">
    <name type="scientific">Candidatus Protochlamydia amoebophila</name>
    <dbReference type="NCBI Taxonomy" id="362787"/>
    <lineage>
        <taxon>Bacteria</taxon>
        <taxon>Pseudomonadati</taxon>
        <taxon>Chlamydiota</taxon>
        <taxon>Chlamydiia</taxon>
        <taxon>Parachlamydiales</taxon>
        <taxon>Parachlamydiaceae</taxon>
        <taxon>Candidatus Protochlamydia</taxon>
    </lineage>
</organism>
<dbReference type="InterPro" id="IPR051458">
    <property type="entry name" value="Cyt/Met_Dipeptidase"/>
</dbReference>
<keyword evidence="3 5" id="KW-0378">Hydrolase</keyword>
<dbReference type="Gene3D" id="3.30.70.360">
    <property type="match status" value="1"/>
</dbReference>
<comment type="caution">
    <text evidence="5">The sequence shown here is derived from an EMBL/GenBank/DDBJ whole genome shotgun (WGS) entry which is preliminary data.</text>
</comment>
<dbReference type="GO" id="GO:0046872">
    <property type="term" value="F:metal ion binding"/>
    <property type="evidence" value="ECO:0007669"/>
    <property type="project" value="UniProtKB-KW"/>
</dbReference>
<dbReference type="InterPro" id="IPR036264">
    <property type="entry name" value="Bact_exopeptidase_dim_dom"/>
</dbReference>
<dbReference type="Pfam" id="PF07687">
    <property type="entry name" value="M20_dimer"/>
    <property type="match status" value="1"/>
</dbReference>
<dbReference type="EMBL" id="JSAN01000101">
    <property type="protein sequence ID" value="KIC71232.1"/>
    <property type="molecule type" value="Genomic_DNA"/>
</dbReference>
<dbReference type="PATRIC" id="fig|362787.3.peg.1572"/>
<dbReference type="PANTHER" id="PTHR43270">
    <property type="entry name" value="BETA-ALA-HIS DIPEPTIDASE"/>
    <property type="match status" value="1"/>
</dbReference>
<evidence type="ECO:0000256" key="1">
    <source>
        <dbReference type="ARBA" id="ARBA00022670"/>
    </source>
</evidence>
<keyword evidence="2" id="KW-0479">Metal-binding</keyword>
<protein>
    <submittedName>
        <fullName evidence="5">Cys-Gly metallodipeptidase dug1</fullName>
        <ecNumber evidence="5">3.4.13.-</ecNumber>
    </submittedName>
</protein>
<dbReference type="PANTHER" id="PTHR43270:SF12">
    <property type="entry name" value="SUCCINYL-DIAMINOPIMELATE DESUCCINYLASE"/>
    <property type="match status" value="1"/>
</dbReference>
<keyword evidence="5" id="KW-0224">Dipeptidase</keyword>
<dbReference type="SUPFAM" id="SSF53187">
    <property type="entry name" value="Zn-dependent exopeptidases"/>
    <property type="match status" value="1"/>
</dbReference>
<dbReference type="Proteomes" id="UP000031465">
    <property type="component" value="Unassembled WGS sequence"/>
</dbReference>
<dbReference type="GO" id="GO:0006508">
    <property type="term" value="P:proteolysis"/>
    <property type="evidence" value="ECO:0007669"/>
    <property type="project" value="UniProtKB-KW"/>
</dbReference>
<accession>A0A0C1JVD8</accession>
<dbReference type="Gene3D" id="3.40.630.10">
    <property type="entry name" value="Zn peptidases"/>
    <property type="match status" value="1"/>
</dbReference>
<feature type="domain" description="Peptidase M20 dimerisation" evidence="4">
    <location>
        <begin position="218"/>
        <end position="376"/>
    </location>
</feature>
<gene>
    <name evidence="5" type="primary">dug1</name>
    <name evidence="5" type="ORF">DB44_EC00080</name>
</gene>
<proteinExistence type="predicted"/>
<evidence type="ECO:0000256" key="2">
    <source>
        <dbReference type="ARBA" id="ARBA00022723"/>
    </source>
</evidence>
<dbReference type="InterPro" id="IPR002933">
    <property type="entry name" value="Peptidase_M20"/>
</dbReference>